<sequence length="105" mass="12037">MFVVNGIEWNLSLVEPYSDMLRRSDNTITLGVTDNNDKTVYVNNRLSGKMFDKVLCHELCHVASFSYGLHIDIQTEEIIADFLSTYGREIFDIADDLLSRFVRVA</sequence>
<organism evidence="1">
    <name type="scientific">Dulem virus 39</name>
    <dbReference type="NCBI Taxonomy" id="3145757"/>
    <lineage>
        <taxon>Viruses</taxon>
        <taxon>Duplodnaviria</taxon>
        <taxon>Heunggongvirae</taxon>
        <taxon>Uroviricota</taxon>
        <taxon>Caudoviricetes</taxon>
    </lineage>
</organism>
<name>A0AAU8B5I7_9CAUD</name>
<evidence type="ECO:0000313" key="1">
    <source>
        <dbReference type="EMBL" id="XCD07499.1"/>
    </source>
</evidence>
<dbReference type="EMBL" id="PP511791">
    <property type="protein sequence ID" value="XCD07499.1"/>
    <property type="molecule type" value="Genomic_DNA"/>
</dbReference>
<accession>A0AAU8B5I7</accession>
<reference evidence="1" key="1">
    <citation type="submission" date="2024-03" db="EMBL/GenBank/DDBJ databases">
        <title>Diverse circular DNA viruses in blood, oral, and fecal samples of captive lemurs.</title>
        <authorList>
            <person name="Paietta E.N."/>
            <person name="Kraberger S."/>
            <person name="Lund M.C."/>
            <person name="Custer J.M."/>
            <person name="Vargas K.M."/>
            <person name="Ehmke E.E."/>
            <person name="Yoder A.D."/>
            <person name="Varsani A."/>
        </authorList>
    </citation>
    <scope>NUCLEOTIDE SEQUENCE</scope>
    <source>
        <strain evidence="1">Duke_28FS_1</strain>
    </source>
</reference>
<protein>
    <submittedName>
        <fullName evidence="1">Uncharacterized protein</fullName>
    </submittedName>
</protein>
<proteinExistence type="predicted"/>